<keyword evidence="2" id="KW-0862">Zinc</keyword>
<protein>
    <recommendedName>
        <fullName evidence="4">LIM zinc-binding domain-containing protein</fullName>
    </recommendedName>
</protein>
<feature type="region of interest" description="Disordered" evidence="3">
    <location>
        <begin position="200"/>
        <end position="221"/>
    </location>
</feature>
<dbReference type="EMBL" id="MCGO01000006">
    <property type="protein sequence ID" value="ORY50727.1"/>
    <property type="molecule type" value="Genomic_DNA"/>
</dbReference>
<gene>
    <name evidence="5" type="ORF">BCR33DRAFT_493134</name>
</gene>
<dbReference type="GO" id="GO:0046872">
    <property type="term" value="F:metal ion binding"/>
    <property type="evidence" value="ECO:0007669"/>
    <property type="project" value="UniProtKB-KW"/>
</dbReference>
<organism evidence="5 6">
    <name type="scientific">Rhizoclosmatium globosum</name>
    <dbReference type="NCBI Taxonomy" id="329046"/>
    <lineage>
        <taxon>Eukaryota</taxon>
        <taxon>Fungi</taxon>
        <taxon>Fungi incertae sedis</taxon>
        <taxon>Chytridiomycota</taxon>
        <taxon>Chytridiomycota incertae sedis</taxon>
        <taxon>Chytridiomycetes</taxon>
        <taxon>Chytridiales</taxon>
        <taxon>Chytriomycetaceae</taxon>
        <taxon>Rhizoclosmatium</taxon>
    </lineage>
</organism>
<feature type="domain" description="LIM zinc-binding" evidence="4">
    <location>
        <begin position="316"/>
        <end position="346"/>
    </location>
</feature>
<evidence type="ECO:0000256" key="2">
    <source>
        <dbReference type="ARBA" id="ARBA00022833"/>
    </source>
</evidence>
<evidence type="ECO:0000313" key="6">
    <source>
        <dbReference type="Proteomes" id="UP000193642"/>
    </source>
</evidence>
<dbReference type="Pfam" id="PF00412">
    <property type="entry name" value="LIM"/>
    <property type="match status" value="1"/>
</dbReference>
<dbReference type="Gene3D" id="2.10.110.10">
    <property type="entry name" value="Cysteine Rich Protein"/>
    <property type="match status" value="1"/>
</dbReference>
<sequence length="364" mass="40165">MLLKDWLVRICIQCYSVIRNLPDKWLSINLTTSYQKLGCSLFKRTLFPRMPPKTILRPPPLLKANPPDPAMFLQSSRMRKSDSSSIHSSTSTLKEELETLSHVRDRLTLANARSNDSITNSISSFASMSDSNLSEKFDLMSVKGRILNEGLPRKSYRNDASLEAKECERALSYMDRYKRVKSGKSRHALHNEWNSSTKLTDLKSKREASKPKTALRRSSVPTDSITKLDASNESINTITAQSIDASVASGLGDNSTRALDEGIPETRPNSAKPISNDDDFKKLSYSSIKEAPSLTSLSTVKPEIASVPPVHLSAVCKGCAIPIRSHEASLSAMGFLWHPSCFKCANSQCGESRISCFSGVCAKV</sequence>
<evidence type="ECO:0000256" key="3">
    <source>
        <dbReference type="SAM" id="MobiDB-lite"/>
    </source>
</evidence>
<dbReference type="Proteomes" id="UP000193642">
    <property type="component" value="Unassembled WGS sequence"/>
</dbReference>
<reference evidence="5 6" key="1">
    <citation type="submission" date="2016-07" db="EMBL/GenBank/DDBJ databases">
        <title>Pervasive Adenine N6-methylation of Active Genes in Fungi.</title>
        <authorList>
            <consortium name="DOE Joint Genome Institute"/>
            <person name="Mondo S.J."/>
            <person name="Dannebaum R.O."/>
            <person name="Kuo R.C."/>
            <person name="Labutti K."/>
            <person name="Haridas S."/>
            <person name="Kuo A."/>
            <person name="Salamov A."/>
            <person name="Ahrendt S.R."/>
            <person name="Lipzen A."/>
            <person name="Sullivan W."/>
            <person name="Andreopoulos W.B."/>
            <person name="Clum A."/>
            <person name="Lindquist E."/>
            <person name="Daum C."/>
            <person name="Ramamoorthy G.K."/>
            <person name="Gryganskyi A."/>
            <person name="Culley D."/>
            <person name="Magnuson J.K."/>
            <person name="James T.Y."/>
            <person name="O'Malley M.A."/>
            <person name="Stajich J.E."/>
            <person name="Spatafora J.W."/>
            <person name="Visel A."/>
            <person name="Grigoriev I.V."/>
        </authorList>
    </citation>
    <scope>NUCLEOTIDE SEQUENCE [LARGE SCALE GENOMIC DNA]</scope>
    <source>
        <strain evidence="5 6">JEL800</strain>
    </source>
</reference>
<accession>A0A1Y2CUT7</accession>
<evidence type="ECO:0000259" key="4">
    <source>
        <dbReference type="Pfam" id="PF00412"/>
    </source>
</evidence>
<evidence type="ECO:0000313" key="5">
    <source>
        <dbReference type="EMBL" id="ORY50727.1"/>
    </source>
</evidence>
<keyword evidence="6" id="KW-1185">Reference proteome</keyword>
<dbReference type="OrthoDB" id="2131974at2759"/>
<proteinExistence type="predicted"/>
<feature type="compositionally biased region" description="Basic and acidic residues" evidence="3">
    <location>
        <begin position="200"/>
        <end position="210"/>
    </location>
</feature>
<name>A0A1Y2CUT7_9FUNG</name>
<keyword evidence="1" id="KW-0479">Metal-binding</keyword>
<dbReference type="AlphaFoldDB" id="A0A1Y2CUT7"/>
<comment type="caution">
    <text evidence="5">The sequence shown here is derived from an EMBL/GenBank/DDBJ whole genome shotgun (WGS) entry which is preliminary data.</text>
</comment>
<evidence type="ECO:0000256" key="1">
    <source>
        <dbReference type="ARBA" id="ARBA00022723"/>
    </source>
</evidence>
<dbReference type="InterPro" id="IPR001781">
    <property type="entry name" value="Znf_LIM"/>
</dbReference>